<dbReference type="InterPro" id="IPR041304">
    <property type="entry name" value="AbiTii"/>
</dbReference>
<name>A0A7Y0S1C0_VIBPH</name>
<evidence type="ECO:0000259" key="1">
    <source>
        <dbReference type="Pfam" id="PF18864"/>
    </source>
</evidence>
<feature type="domain" description="AbiTii" evidence="1">
    <location>
        <begin position="4"/>
        <end position="63"/>
    </location>
</feature>
<dbReference type="AlphaFoldDB" id="A0A7Y0S1C0"/>
<dbReference type="Pfam" id="PF18864">
    <property type="entry name" value="AbiTii"/>
    <property type="match status" value="1"/>
</dbReference>
<proteinExistence type="predicted"/>
<dbReference type="EMBL" id="JABCLD010000333">
    <property type="protein sequence ID" value="NMU24535.1"/>
    <property type="molecule type" value="Genomic_DNA"/>
</dbReference>
<evidence type="ECO:0000313" key="2">
    <source>
        <dbReference type="EMBL" id="NMU24535.1"/>
    </source>
</evidence>
<reference evidence="3 4" key="1">
    <citation type="submission" date="2018-12" db="EMBL/GenBank/DDBJ databases">
        <title>Genomic insights into the evolutionary origins and pathogenicity of five Vibrio parahaemolyticus strains isolated from the shrimp with acute hepatopancreatic necrosis disease (AHPND).</title>
        <authorList>
            <person name="Yang Q."/>
            <person name="Dong X."/>
            <person name="Xie G."/>
            <person name="Fu S."/>
            <person name="Zou P."/>
            <person name="Sun J."/>
            <person name="Wang Y."/>
            <person name="Huang J."/>
        </authorList>
    </citation>
    <scope>NUCLEOTIDE SEQUENCE [LARGE SCALE GENOMIC DNA]</scope>
    <source>
        <strain evidence="3 4">20160303005-1</strain>
        <plasmid evidence="4">pvpsd2016-1</plasmid>
        <plasmid evidence="3">pVPSD2016-1</plasmid>
    </source>
</reference>
<evidence type="ECO:0000313" key="5">
    <source>
        <dbReference type="Proteomes" id="UP000555836"/>
    </source>
</evidence>
<dbReference type="Proteomes" id="UP000464718">
    <property type="component" value="Plasmid pvpsd2016-1"/>
</dbReference>
<evidence type="ECO:0000313" key="3">
    <source>
        <dbReference type="EMBL" id="QHH12895.1"/>
    </source>
</evidence>
<dbReference type="RefSeq" id="WP_025789152.1">
    <property type="nucleotide sequence ID" value="NZ_AP014859.1"/>
</dbReference>
<keyword evidence="3" id="KW-0614">Plasmid</keyword>
<dbReference type="Proteomes" id="UP000555836">
    <property type="component" value="Unassembled WGS sequence"/>
</dbReference>
<protein>
    <recommendedName>
        <fullName evidence="1">AbiTii domain-containing protein</fullName>
    </recommendedName>
</protein>
<accession>A0A7Y0S1C0</accession>
<geneLocation type="plasmid" evidence="4">
    <name>pvpsd2016-1</name>
</geneLocation>
<geneLocation type="plasmid" evidence="3">
    <name>pVPSD2016-1</name>
</geneLocation>
<reference evidence="2 5" key="2">
    <citation type="submission" date="2020-04" db="EMBL/GenBank/DDBJ databases">
        <title>Whole-genome sequencing of Vibrio spp. from China reveals different genetic environments of blaCTX-M-14 among diverse lineages.</title>
        <authorList>
            <person name="Zheng Z."/>
            <person name="Ye L."/>
            <person name="Chen S."/>
        </authorList>
    </citation>
    <scope>NUCLEOTIDE SEQUENCE [LARGE SCALE GENOMIC DNA]</scope>
    <source>
        <strain evidence="2 5">Vb0574</strain>
    </source>
</reference>
<dbReference type="EMBL" id="CP034300">
    <property type="protein sequence ID" value="QHH12895.1"/>
    <property type="molecule type" value="Genomic_DNA"/>
</dbReference>
<evidence type="ECO:0000313" key="4">
    <source>
        <dbReference type="Proteomes" id="UP000464718"/>
    </source>
</evidence>
<sequence length="74" mass="8467">MDGLVLELQRDALNKTVSVADLLRKALVVSKKLQIIEMEAWICNELRGYENIEAIVPDYRKIRGEVILLITNLD</sequence>
<organism evidence="2 5">
    <name type="scientific">Vibrio parahaemolyticus</name>
    <dbReference type="NCBI Taxonomy" id="670"/>
    <lineage>
        <taxon>Bacteria</taxon>
        <taxon>Pseudomonadati</taxon>
        <taxon>Pseudomonadota</taxon>
        <taxon>Gammaproteobacteria</taxon>
        <taxon>Vibrionales</taxon>
        <taxon>Vibrionaceae</taxon>
        <taxon>Vibrio</taxon>
    </lineage>
</organism>
<gene>
    <name evidence="3" type="ORF">EHC69_26785</name>
    <name evidence="2" type="ORF">HKB21_02730</name>
</gene>